<name>A0ABU2BIF1_9MICC</name>
<dbReference type="CDD" id="cd01300">
    <property type="entry name" value="YtcJ_like"/>
    <property type="match status" value="1"/>
</dbReference>
<dbReference type="SUPFAM" id="SSF51556">
    <property type="entry name" value="Metallo-dependent hydrolases"/>
    <property type="match status" value="1"/>
</dbReference>
<dbReference type="PANTHER" id="PTHR22642:SF2">
    <property type="entry name" value="PROTEIN LONG AFTER FAR-RED 3"/>
    <property type="match status" value="1"/>
</dbReference>
<accession>A0ABU2BIF1</accession>
<dbReference type="Gene3D" id="3.20.20.140">
    <property type="entry name" value="Metal-dependent hydrolases"/>
    <property type="match status" value="1"/>
</dbReference>
<dbReference type="Proteomes" id="UP001183817">
    <property type="component" value="Unassembled WGS sequence"/>
</dbReference>
<dbReference type="InterPro" id="IPR032466">
    <property type="entry name" value="Metal_Hydrolase"/>
</dbReference>
<evidence type="ECO:0000313" key="3">
    <source>
        <dbReference type="Proteomes" id="UP001183817"/>
    </source>
</evidence>
<protein>
    <submittedName>
        <fullName evidence="2">Amidohydrolase YtcJ</fullName>
    </submittedName>
</protein>
<dbReference type="RefSeq" id="WP_310289367.1">
    <property type="nucleotide sequence ID" value="NZ_BAAAWO010000001.1"/>
</dbReference>
<reference evidence="2 3" key="1">
    <citation type="submission" date="2023-07" db="EMBL/GenBank/DDBJ databases">
        <title>Sequencing the genomes of 1000 actinobacteria strains.</title>
        <authorList>
            <person name="Klenk H.-P."/>
        </authorList>
    </citation>
    <scope>NUCLEOTIDE SEQUENCE [LARGE SCALE GENOMIC DNA]</scope>
    <source>
        <strain evidence="2 3">DSM 20167</strain>
    </source>
</reference>
<dbReference type="InterPro" id="IPR011059">
    <property type="entry name" value="Metal-dep_hydrolase_composite"/>
</dbReference>
<gene>
    <name evidence="2" type="ORF">J2S64_001425</name>
</gene>
<dbReference type="InterPro" id="IPR013108">
    <property type="entry name" value="Amidohydro_3"/>
</dbReference>
<dbReference type="PANTHER" id="PTHR22642">
    <property type="entry name" value="IMIDAZOLONEPROPIONASE"/>
    <property type="match status" value="1"/>
</dbReference>
<dbReference type="InterPro" id="IPR033932">
    <property type="entry name" value="YtcJ-like"/>
</dbReference>
<dbReference type="SUPFAM" id="SSF51338">
    <property type="entry name" value="Composite domain of metallo-dependent hydrolases"/>
    <property type="match status" value="1"/>
</dbReference>
<dbReference type="Gene3D" id="2.30.40.10">
    <property type="entry name" value="Urease, subunit C, domain 1"/>
    <property type="match status" value="1"/>
</dbReference>
<evidence type="ECO:0000313" key="2">
    <source>
        <dbReference type="EMBL" id="MDR7357734.1"/>
    </source>
</evidence>
<keyword evidence="3" id="KW-1185">Reference proteome</keyword>
<sequence length="544" mass="57766">MTLTVFHSGSVAGAPAGQTTAVAVTDGIITAIGPAAGDLASIADVLHDLRGGYLGPAFGDGHAHPLFAGLEDVGPQIRHCTDLDEILAAVARWADEHPGDDWIVGASYDATLSEDGCFDARWLDSVVSDRPVLLRAWDYHTVWVNSRALEISGITSDTPEPELGRIIRRPDGSPLGTLCEPGAIDLVAAHVPAHGQDTLVSALSRATSAFARAGVSWVQDAWVETESLDAYLAAARQGALHTRVNLAFRADPLRWAGQLPEFAAARDRVIAAGGELLGANTIKFFLDGIVESHTAHMIDAYADCPGSRGLPNWEDHSLIDAAIAVDFMGFQLHLHAIGDAAVRQGLDTIAAVVAANGPRDRRPVMAHLQSISPTDLPRFRELGVIANFEPLWAQRDTVMTELTFPRLGAERASRQFQISEVAASGVRVSFGSDWPVTHHHPMPGIGTAVTRTGLSDPDIPPLAGAPYGVVDALDSYSAQVAYQAFADHERGTLAAGQIADLVWLESDPRSIAEHDVAGVKVLGTWLAGKPTHLTTPEPALDGIR</sequence>
<evidence type="ECO:0000259" key="1">
    <source>
        <dbReference type="Pfam" id="PF07969"/>
    </source>
</evidence>
<comment type="caution">
    <text evidence="2">The sequence shown here is derived from an EMBL/GenBank/DDBJ whole genome shotgun (WGS) entry which is preliminary data.</text>
</comment>
<dbReference type="Pfam" id="PF07969">
    <property type="entry name" value="Amidohydro_3"/>
    <property type="match status" value="1"/>
</dbReference>
<proteinExistence type="predicted"/>
<dbReference type="Gene3D" id="3.10.310.70">
    <property type="match status" value="1"/>
</dbReference>
<feature type="domain" description="Amidohydrolase 3" evidence="1">
    <location>
        <begin position="48"/>
        <end position="531"/>
    </location>
</feature>
<organism evidence="2 3">
    <name type="scientific">Paeniglutamicibacter sulfureus</name>
    <dbReference type="NCBI Taxonomy" id="43666"/>
    <lineage>
        <taxon>Bacteria</taxon>
        <taxon>Bacillati</taxon>
        <taxon>Actinomycetota</taxon>
        <taxon>Actinomycetes</taxon>
        <taxon>Micrococcales</taxon>
        <taxon>Micrococcaceae</taxon>
        <taxon>Paeniglutamicibacter</taxon>
    </lineage>
</organism>
<dbReference type="EMBL" id="JAVDYI010000001">
    <property type="protein sequence ID" value="MDR7357734.1"/>
    <property type="molecule type" value="Genomic_DNA"/>
</dbReference>